<evidence type="ECO:0000313" key="3">
    <source>
        <dbReference type="Proteomes" id="UP000005744"/>
    </source>
</evidence>
<proteinExistence type="predicted"/>
<dbReference type="eggNOG" id="ENOG502ZCU4">
    <property type="taxonomic scope" value="Bacteria"/>
</dbReference>
<feature type="transmembrane region" description="Helical" evidence="1">
    <location>
        <begin position="79"/>
        <end position="97"/>
    </location>
</feature>
<gene>
    <name evidence="2" type="ORF">BegalDRAFT_1871</name>
</gene>
<dbReference type="RefSeq" id="WP_002685953.1">
    <property type="nucleotide sequence ID" value="NZ_JH600070.1"/>
</dbReference>
<keyword evidence="1" id="KW-1133">Transmembrane helix</keyword>
<feature type="transmembrane region" description="Helical" evidence="1">
    <location>
        <begin position="152"/>
        <end position="172"/>
    </location>
</feature>
<dbReference type="AlphaFoldDB" id="I3CGK2"/>
<feature type="transmembrane region" description="Helical" evidence="1">
    <location>
        <begin position="26"/>
        <end position="41"/>
    </location>
</feature>
<sequence length="228" mass="26131">MTLFFFPCLFISGLFIDQYVPDYGQLGVNLIVWAIFLRILWQHSPVLRVKLILCLVYATLGELFLSLVWGLYIYRLDNVPLFVPAGHVLLFITGLLVARRLPNWIIWVVPSLTLPLVIFNVFHQIDTLSSLLSLIFMLCILFGRWKKLYASMFVMALSLEIVGTGLGNWYWLPEVAWLGINSHNPPLGAGAFYCLLDLLVVLTMQFIKRYPFLFRPFSRAIPATEQAS</sequence>
<keyword evidence="1" id="KW-0812">Transmembrane</keyword>
<protein>
    <submittedName>
        <fullName evidence="2">Uncharacterized protein</fullName>
    </submittedName>
</protein>
<dbReference type="STRING" id="395493.BegalDRAFT_1871"/>
<dbReference type="EMBL" id="JH600070">
    <property type="protein sequence ID" value="EIJ42745.1"/>
    <property type="molecule type" value="Genomic_DNA"/>
</dbReference>
<feature type="transmembrane region" description="Helical" evidence="1">
    <location>
        <begin position="187"/>
        <end position="207"/>
    </location>
</feature>
<dbReference type="Proteomes" id="UP000005744">
    <property type="component" value="Unassembled WGS sequence"/>
</dbReference>
<dbReference type="HOGENOM" id="CLU_085345_0_0_6"/>
<organism evidence="2 3">
    <name type="scientific">Beggiatoa alba B18LD</name>
    <dbReference type="NCBI Taxonomy" id="395493"/>
    <lineage>
        <taxon>Bacteria</taxon>
        <taxon>Pseudomonadati</taxon>
        <taxon>Pseudomonadota</taxon>
        <taxon>Gammaproteobacteria</taxon>
        <taxon>Thiotrichales</taxon>
        <taxon>Thiotrichaceae</taxon>
        <taxon>Beggiatoa</taxon>
    </lineage>
</organism>
<evidence type="ECO:0000313" key="2">
    <source>
        <dbReference type="EMBL" id="EIJ42745.1"/>
    </source>
</evidence>
<name>I3CGK2_9GAMM</name>
<reference evidence="2 3" key="1">
    <citation type="submission" date="2011-11" db="EMBL/GenBank/DDBJ databases">
        <title>Improved High-Quality Draft sequence of Beggiatoa alba B18lD.</title>
        <authorList>
            <consortium name="US DOE Joint Genome Institute"/>
            <person name="Lucas S."/>
            <person name="Han J."/>
            <person name="Lapidus A."/>
            <person name="Cheng J.-F."/>
            <person name="Goodwin L."/>
            <person name="Pitluck S."/>
            <person name="Peters L."/>
            <person name="Mikhailova N."/>
            <person name="Held B."/>
            <person name="Detter J.C."/>
            <person name="Han C."/>
            <person name="Tapia R."/>
            <person name="Land M."/>
            <person name="Hauser L."/>
            <person name="Kyrpides N."/>
            <person name="Ivanova N."/>
            <person name="Pagani I."/>
            <person name="Samuel K."/>
            <person name="Teske A."/>
            <person name="Mueller J."/>
            <person name="Woyke T."/>
        </authorList>
    </citation>
    <scope>NUCLEOTIDE SEQUENCE [LARGE SCALE GENOMIC DNA]</scope>
    <source>
        <strain evidence="2 3">B18LD</strain>
    </source>
</reference>
<feature type="transmembrane region" description="Helical" evidence="1">
    <location>
        <begin position="53"/>
        <end position="73"/>
    </location>
</feature>
<dbReference type="OrthoDB" id="977790at2"/>
<evidence type="ECO:0000256" key="1">
    <source>
        <dbReference type="SAM" id="Phobius"/>
    </source>
</evidence>
<keyword evidence="1" id="KW-0472">Membrane</keyword>
<feature type="transmembrane region" description="Helical" evidence="1">
    <location>
        <begin position="104"/>
        <end position="122"/>
    </location>
</feature>
<feature type="transmembrane region" description="Helical" evidence="1">
    <location>
        <begin position="128"/>
        <end position="145"/>
    </location>
</feature>
<accession>I3CGK2</accession>
<keyword evidence="3" id="KW-1185">Reference proteome</keyword>